<feature type="non-terminal residue" evidence="1">
    <location>
        <position position="54"/>
    </location>
</feature>
<dbReference type="AlphaFoldDB" id="A0AAE0VY14"/>
<reference evidence="1" key="1">
    <citation type="journal article" date="2021" name="Genome Biol. Evol.">
        <title>A High-Quality Reference Genome for a Parasitic Bivalve with Doubly Uniparental Inheritance (Bivalvia: Unionida).</title>
        <authorList>
            <person name="Smith C.H."/>
        </authorList>
    </citation>
    <scope>NUCLEOTIDE SEQUENCE</scope>
    <source>
        <strain evidence="1">CHS0354</strain>
    </source>
</reference>
<organism evidence="1 2">
    <name type="scientific">Potamilus streckersoni</name>
    <dbReference type="NCBI Taxonomy" id="2493646"/>
    <lineage>
        <taxon>Eukaryota</taxon>
        <taxon>Metazoa</taxon>
        <taxon>Spiralia</taxon>
        <taxon>Lophotrochozoa</taxon>
        <taxon>Mollusca</taxon>
        <taxon>Bivalvia</taxon>
        <taxon>Autobranchia</taxon>
        <taxon>Heteroconchia</taxon>
        <taxon>Palaeoheterodonta</taxon>
        <taxon>Unionida</taxon>
        <taxon>Unionoidea</taxon>
        <taxon>Unionidae</taxon>
        <taxon>Ambleminae</taxon>
        <taxon>Lampsilini</taxon>
        <taxon>Potamilus</taxon>
    </lineage>
</organism>
<protein>
    <submittedName>
        <fullName evidence="1">Uncharacterized protein</fullName>
    </submittedName>
</protein>
<sequence length="54" mass="6504">MILHTFIRWVQYWIKNLPNPRKIQNSPYLLTQTRSSLGYPCPDRQISLVNKMSR</sequence>
<reference evidence="1" key="2">
    <citation type="journal article" date="2021" name="Genome Biol. Evol.">
        <title>Developing a high-quality reference genome for a parasitic bivalve with doubly uniparental inheritance (Bivalvia: Unionida).</title>
        <authorList>
            <person name="Smith C.H."/>
        </authorList>
    </citation>
    <scope>NUCLEOTIDE SEQUENCE</scope>
    <source>
        <strain evidence="1">CHS0354</strain>
        <tissue evidence="1">Mantle</tissue>
    </source>
</reference>
<accession>A0AAE0VY14</accession>
<reference evidence="1" key="3">
    <citation type="submission" date="2023-05" db="EMBL/GenBank/DDBJ databases">
        <authorList>
            <person name="Smith C.H."/>
        </authorList>
    </citation>
    <scope>NUCLEOTIDE SEQUENCE</scope>
    <source>
        <strain evidence="1">CHS0354</strain>
        <tissue evidence="1">Mantle</tissue>
    </source>
</reference>
<proteinExistence type="predicted"/>
<dbReference type="Proteomes" id="UP001195483">
    <property type="component" value="Unassembled WGS sequence"/>
</dbReference>
<comment type="caution">
    <text evidence="1">The sequence shown here is derived from an EMBL/GenBank/DDBJ whole genome shotgun (WGS) entry which is preliminary data.</text>
</comment>
<evidence type="ECO:0000313" key="1">
    <source>
        <dbReference type="EMBL" id="KAK3594316.1"/>
    </source>
</evidence>
<evidence type="ECO:0000313" key="2">
    <source>
        <dbReference type="Proteomes" id="UP001195483"/>
    </source>
</evidence>
<dbReference type="EMBL" id="JAEAOA010001161">
    <property type="protein sequence ID" value="KAK3594316.1"/>
    <property type="molecule type" value="Genomic_DNA"/>
</dbReference>
<gene>
    <name evidence="1" type="ORF">CHS0354_018980</name>
</gene>
<name>A0AAE0VY14_9BIVA</name>
<keyword evidence="2" id="KW-1185">Reference proteome</keyword>